<name>A0A494ULN8_9ACTN</name>
<gene>
    <name evidence="1" type="ORF">CNQ36_01715</name>
</gene>
<dbReference type="KEGG" id="sfug:CNQ36_01715"/>
<organism evidence="1 2">
    <name type="scientific">Streptomyces fungicidicus</name>
    <dbReference type="NCBI Taxonomy" id="68203"/>
    <lineage>
        <taxon>Bacteria</taxon>
        <taxon>Bacillati</taxon>
        <taxon>Actinomycetota</taxon>
        <taxon>Actinomycetes</taxon>
        <taxon>Kitasatosporales</taxon>
        <taxon>Streptomycetaceae</taxon>
        <taxon>Streptomyces</taxon>
    </lineage>
</organism>
<dbReference type="Proteomes" id="UP000282170">
    <property type="component" value="Chromosome"/>
</dbReference>
<proteinExistence type="predicted"/>
<dbReference type="EMBL" id="CP023407">
    <property type="protein sequence ID" value="AYL34247.1"/>
    <property type="molecule type" value="Genomic_DNA"/>
</dbReference>
<evidence type="ECO:0000313" key="2">
    <source>
        <dbReference type="Proteomes" id="UP000282170"/>
    </source>
</evidence>
<reference evidence="1 2" key="1">
    <citation type="submission" date="2017-09" db="EMBL/GenBank/DDBJ databases">
        <authorList>
            <person name="Zhang H."/>
            <person name="Hu S."/>
            <person name="Xu J."/>
            <person name="He Z."/>
        </authorList>
    </citation>
    <scope>NUCLEOTIDE SEQUENCE [LARGE SCALE GENOMIC DNA]</scope>
    <source>
        <strain evidence="1 2">TXX3120</strain>
    </source>
</reference>
<protein>
    <submittedName>
        <fullName evidence="1">Uncharacterized protein</fullName>
    </submittedName>
</protein>
<keyword evidence="2" id="KW-1185">Reference proteome</keyword>
<dbReference type="AlphaFoldDB" id="A0A494ULN8"/>
<sequence>MLLGLVLLVAKLVDDSTAKPTETGPPVVTGPPWENRVESARHFMKLHLTSGTGDEHYQEAQRRLATGMEAIADESIKRASHYGHHQALLHLAVIHAMEKESDRARWAFDTAVLVVNPAGTEPDDFRPTMAGIALVWLEARPWRAEQWEKAVCREHPGLSGSQIRAKAIEAILETIPPLKP</sequence>
<evidence type="ECO:0000313" key="1">
    <source>
        <dbReference type="EMBL" id="AYL34247.1"/>
    </source>
</evidence>
<accession>A0A494ULN8</accession>